<dbReference type="GO" id="GO:0015074">
    <property type="term" value="P:DNA integration"/>
    <property type="evidence" value="ECO:0007669"/>
    <property type="project" value="InterPro"/>
</dbReference>
<protein>
    <submittedName>
        <fullName evidence="5">Tyrosine recombinase xerC</fullName>
    </submittedName>
</protein>
<accession>I0K870</accession>
<keyword evidence="6" id="KW-1185">Reference proteome</keyword>
<evidence type="ECO:0000256" key="2">
    <source>
        <dbReference type="ARBA" id="ARBA00023125"/>
    </source>
</evidence>
<dbReference type="InterPro" id="IPR050090">
    <property type="entry name" value="Tyrosine_recombinase_XerCD"/>
</dbReference>
<dbReference type="CDD" id="cd01185">
    <property type="entry name" value="INTN1_C_like"/>
    <property type="match status" value="1"/>
</dbReference>
<proteinExistence type="inferred from homology"/>
<dbReference type="SUPFAM" id="SSF56349">
    <property type="entry name" value="DNA breaking-rejoining enzymes"/>
    <property type="match status" value="1"/>
</dbReference>
<dbReference type="Pfam" id="PF17293">
    <property type="entry name" value="Arm-DNA-bind_5"/>
    <property type="match status" value="1"/>
</dbReference>
<organism evidence="5 6">
    <name type="scientific">Fibrella aestuarina BUZ 2</name>
    <dbReference type="NCBI Taxonomy" id="1166018"/>
    <lineage>
        <taxon>Bacteria</taxon>
        <taxon>Pseudomonadati</taxon>
        <taxon>Bacteroidota</taxon>
        <taxon>Cytophagia</taxon>
        <taxon>Cytophagales</taxon>
        <taxon>Spirosomataceae</taxon>
        <taxon>Fibrella</taxon>
    </lineage>
</organism>
<dbReference type="InterPro" id="IPR010998">
    <property type="entry name" value="Integrase_recombinase_N"/>
</dbReference>
<dbReference type="EMBL" id="HE796683">
    <property type="protein sequence ID" value="CCH00323.1"/>
    <property type="molecule type" value="Genomic_DNA"/>
</dbReference>
<dbReference type="OrthoDB" id="1493636at2"/>
<dbReference type="GO" id="GO:0006310">
    <property type="term" value="P:DNA recombination"/>
    <property type="evidence" value="ECO:0007669"/>
    <property type="project" value="UniProtKB-KW"/>
</dbReference>
<dbReference type="InterPro" id="IPR002104">
    <property type="entry name" value="Integrase_catalytic"/>
</dbReference>
<evidence type="ECO:0000259" key="4">
    <source>
        <dbReference type="PROSITE" id="PS51898"/>
    </source>
</evidence>
<evidence type="ECO:0000313" key="5">
    <source>
        <dbReference type="EMBL" id="CCH00323.1"/>
    </source>
</evidence>
<dbReference type="eggNOG" id="COG4974">
    <property type="taxonomic scope" value="Bacteria"/>
</dbReference>
<dbReference type="KEGG" id="fae:FAES_2314"/>
<keyword evidence="2" id="KW-0238">DNA-binding</keyword>
<dbReference type="Proteomes" id="UP000011058">
    <property type="component" value="Chromosome"/>
</dbReference>
<dbReference type="InterPro" id="IPR011010">
    <property type="entry name" value="DNA_brk_join_enz"/>
</dbReference>
<sequence length="386" mass="45150">MKYSYKLRLNKHRVRRDGTAALFFQVIIDRRKTTLALDLYWPATHFDDDKSEILPRSKGDKLHEDYCRQIERRAGEINEVFIWARLAKVELTIELFTRELACSASRDDFIAFWSREADERFEKGLISKPTHTCHKSSLQTLKDYCGQLPFNTLNKKLLTEYKAWLYRHPDINSGNTVWKKLRDMRTYCNAAIGAGYFFDYPFKGFAMPATESRLEFLGEQEFLALRDHFYSDELKPAHLVTLRAFLFACYTGLRISDLKRVSWKEVRGKVLTFKPLKRTRDIVPLISVPLHPSAMKLIPEQRGVLIPTIAEQNMNELIKEVAAKLGLSQAVSFHWARHTFATRFLRHGGRLEVLQQLLGHKKIETTMIYVHIDDDRKREEINLLPE</sequence>
<gene>
    <name evidence="5" type="ORF">FAES_2314</name>
</gene>
<comment type="similarity">
    <text evidence="1">Belongs to the 'phage' integrase family.</text>
</comment>
<dbReference type="Gene3D" id="1.10.443.10">
    <property type="entry name" value="Intergrase catalytic core"/>
    <property type="match status" value="1"/>
</dbReference>
<dbReference type="Pfam" id="PF00589">
    <property type="entry name" value="Phage_integrase"/>
    <property type="match status" value="1"/>
</dbReference>
<dbReference type="HOGENOM" id="CLU_033139_2_3_10"/>
<reference evidence="5 6" key="1">
    <citation type="journal article" date="2012" name="J. Bacteriol.">
        <title>Genome Sequence of Fibrella aestuarina BUZ 2T, a Filamentous Marine Bacterium.</title>
        <authorList>
            <person name="Filippini M."/>
            <person name="Qi W."/>
            <person name="Blom J."/>
            <person name="Goesmann A."/>
            <person name="Smits T.H."/>
            <person name="Bagheri H.C."/>
        </authorList>
    </citation>
    <scope>NUCLEOTIDE SEQUENCE [LARGE SCALE GENOMIC DNA]</scope>
    <source>
        <strain evidence="6">BUZ 2T</strain>
    </source>
</reference>
<feature type="domain" description="Tyr recombinase" evidence="4">
    <location>
        <begin position="212"/>
        <end position="382"/>
    </location>
</feature>
<dbReference type="PANTHER" id="PTHR30349:SF64">
    <property type="entry name" value="PROPHAGE INTEGRASE INTD-RELATED"/>
    <property type="match status" value="1"/>
</dbReference>
<name>I0K870_9BACT</name>
<dbReference type="InterPro" id="IPR013762">
    <property type="entry name" value="Integrase-like_cat_sf"/>
</dbReference>
<evidence type="ECO:0000313" key="6">
    <source>
        <dbReference type="Proteomes" id="UP000011058"/>
    </source>
</evidence>
<dbReference type="STRING" id="1166018.FAES_2314"/>
<dbReference type="AlphaFoldDB" id="I0K870"/>
<evidence type="ECO:0000256" key="3">
    <source>
        <dbReference type="ARBA" id="ARBA00023172"/>
    </source>
</evidence>
<dbReference type="Gene3D" id="1.10.150.130">
    <property type="match status" value="1"/>
</dbReference>
<dbReference type="GO" id="GO:0003677">
    <property type="term" value="F:DNA binding"/>
    <property type="evidence" value="ECO:0007669"/>
    <property type="project" value="UniProtKB-KW"/>
</dbReference>
<dbReference type="Pfam" id="PF13102">
    <property type="entry name" value="Phage_int_SAM_5"/>
    <property type="match status" value="1"/>
</dbReference>
<dbReference type="PANTHER" id="PTHR30349">
    <property type="entry name" value="PHAGE INTEGRASE-RELATED"/>
    <property type="match status" value="1"/>
</dbReference>
<dbReference type="InterPro" id="IPR035386">
    <property type="entry name" value="Arm-DNA-bind_5"/>
</dbReference>
<dbReference type="PROSITE" id="PS51898">
    <property type="entry name" value="TYR_RECOMBINASE"/>
    <property type="match status" value="1"/>
</dbReference>
<keyword evidence="3" id="KW-0233">DNA recombination</keyword>
<dbReference type="InterPro" id="IPR025269">
    <property type="entry name" value="SAM-like_dom"/>
</dbReference>
<dbReference type="RefSeq" id="WP_015331422.1">
    <property type="nucleotide sequence ID" value="NC_020054.1"/>
</dbReference>
<evidence type="ECO:0000256" key="1">
    <source>
        <dbReference type="ARBA" id="ARBA00008857"/>
    </source>
</evidence>